<feature type="transmembrane region" description="Helical" evidence="7">
    <location>
        <begin position="191"/>
        <end position="209"/>
    </location>
</feature>
<dbReference type="Pfam" id="PF01790">
    <property type="entry name" value="LGT"/>
    <property type="match status" value="1"/>
</dbReference>
<keyword evidence="9" id="KW-1185">Reference proteome</keyword>
<comment type="caution">
    <text evidence="8">The sequence shown here is derived from an EMBL/GenBank/DDBJ whole genome shotgun (WGS) entry which is preliminary data.</text>
</comment>
<feature type="transmembrane region" description="Helical" evidence="7">
    <location>
        <begin position="254"/>
        <end position="274"/>
    </location>
</feature>
<dbReference type="NCBIfam" id="TIGR00544">
    <property type="entry name" value="lgt"/>
    <property type="match status" value="1"/>
</dbReference>
<organism evidence="8 9">
    <name type="scientific">Sphingomonas arvum</name>
    <dbReference type="NCBI Taxonomy" id="2992113"/>
    <lineage>
        <taxon>Bacteria</taxon>
        <taxon>Pseudomonadati</taxon>
        <taxon>Pseudomonadota</taxon>
        <taxon>Alphaproteobacteria</taxon>
        <taxon>Sphingomonadales</taxon>
        <taxon>Sphingomonadaceae</taxon>
        <taxon>Sphingomonas</taxon>
    </lineage>
</organism>
<comment type="similarity">
    <text evidence="1 7">Belongs to the Lgt family.</text>
</comment>
<keyword evidence="4 7" id="KW-0812">Transmembrane</keyword>
<evidence type="ECO:0000313" key="9">
    <source>
        <dbReference type="Proteomes" id="UP001526246"/>
    </source>
</evidence>
<dbReference type="PANTHER" id="PTHR30589">
    <property type="entry name" value="PROLIPOPROTEIN DIACYLGLYCERYL TRANSFERASE"/>
    <property type="match status" value="1"/>
</dbReference>
<dbReference type="HAMAP" id="MF_01147">
    <property type="entry name" value="Lgt"/>
    <property type="match status" value="1"/>
</dbReference>
<evidence type="ECO:0000256" key="1">
    <source>
        <dbReference type="ARBA" id="ARBA00007150"/>
    </source>
</evidence>
<protein>
    <recommendedName>
        <fullName evidence="7">Phosphatidylglycerol--prolipoprotein diacylglyceryl transferase</fullName>
        <ecNumber evidence="7">2.5.1.145</ecNumber>
    </recommendedName>
</protein>
<comment type="pathway">
    <text evidence="7">Protein modification; lipoprotein biosynthesis (diacylglyceryl transfer).</text>
</comment>
<dbReference type="GO" id="GO:0008961">
    <property type="term" value="F:phosphatidylglycerol-prolipoprotein diacylglyceryl transferase activity"/>
    <property type="evidence" value="ECO:0007669"/>
    <property type="project" value="UniProtKB-EC"/>
</dbReference>
<evidence type="ECO:0000256" key="2">
    <source>
        <dbReference type="ARBA" id="ARBA00022475"/>
    </source>
</evidence>
<reference evidence="8 9" key="1">
    <citation type="submission" date="2022-10" db="EMBL/GenBank/DDBJ databases">
        <title>Sphingomonas sp.</title>
        <authorList>
            <person name="Jin C."/>
        </authorList>
    </citation>
    <scope>NUCLEOTIDE SEQUENCE [LARGE SCALE GENOMIC DNA]</scope>
    <source>
        <strain evidence="8 9">BN140010</strain>
    </source>
</reference>
<dbReference type="RefSeq" id="WP_264882776.1">
    <property type="nucleotide sequence ID" value="NZ_JAPDOB010000002.1"/>
</dbReference>
<comment type="subcellular location">
    <subcellularLocation>
        <location evidence="7">Cell membrane</location>
        <topology evidence="7">Multi-pass membrane protein</topology>
    </subcellularLocation>
</comment>
<accession>A0ABT3JG76</accession>
<comment type="function">
    <text evidence="7">Catalyzes the transfer of the diacylglyceryl group from phosphatidylglycerol to the sulfhydryl group of the N-terminal cysteine of a prolipoprotein, the first step in the formation of mature lipoproteins.</text>
</comment>
<keyword evidence="6 7" id="KW-0472">Membrane</keyword>
<evidence type="ECO:0000313" key="8">
    <source>
        <dbReference type="EMBL" id="MCW3798096.1"/>
    </source>
</evidence>
<gene>
    <name evidence="7 8" type="primary">lgt</name>
    <name evidence="8" type="ORF">OMW55_09800</name>
</gene>
<evidence type="ECO:0000256" key="4">
    <source>
        <dbReference type="ARBA" id="ARBA00022692"/>
    </source>
</evidence>
<evidence type="ECO:0000256" key="3">
    <source>
        <dbReference type="ARBA" id="ARBA00022679"/>
    </source>
</evidence>
<dbReference type="PANTHER" id="PTHR30589:SF0">
    <property type="entry name" value="PHOSPHATIDYLGLYCEROL--PROLIPOPROTEIN DIACYLGLYCERYL TRANSFERASE"/>
    <property type="match status" value="1"/>
</dbReference>
<sequence length="293" mass="33113">MSLLATATNGVAWTDLHLSPVALDLGFFQLRWYSLAYLAGIFLGYWYMLRLIREPGAPMARRHADDLVFYAALGVILGGRIGYVLFYRPFFYFHNPLEIVKLWDGGMSFHGGVVGTSLGILYLAWKHKLNWLRLHDYVACVVPIGLFTGRLANFVNAELWGAPTTVPWAVRFPELVAGVTVLGPPRHPSQLYEALLEGVVLFAILWWMFWRTRARYEPGKLTGAFLLFYGLFRFGVEFIREPDAQLVGFARATGLHMGQWLCIPMILGGLWLFLSAKGRRERVEPIVGTESVA</sequence>
<feature type="binding site" evidence="7">
    <location>
        <position position="150"/>
    </location>
    <ligand>
        <name>a 1,2-diacyl-sn-glycero-3-phospho-(1'-sn-glycerol)</name>
        <dbReference type="ChEBI" id="CHEBI:64716"/>
    </ligand>
</feature>
<feature type="transmembrane region" description="Helical" evidence="7">
    <location>
        <begin position="67"/>
        <end position="87"/>
    </location>
</feature>
<keyword evidence="3 7" id="KW-0808">Transferase</keyword>
<dbReference type="EC" id="2.5.1.145" evidence="7"/>
<keyword evidence="2 7" id="KW-1003">Cell membrane</keyword>
<keyword evidence="5 7" id="KW-1133">Transmembrane helix</keyword>
<feature type="transmembrane region" description="Helical" evidence="7">
    <location>
        <begin position="221"/>
        <end position="239"/>
    </location>
</feature>
<dbReference type="InterPro" id="IPR001640">
    <property type="entry name" value="Lgt"/>
</dbReference>
<evidence type="ECO:0000256" key="5">
    <source>
        <dbReference type="ARBA" id="ARBA00022989"/>
    </source>
</evidence>
<feature type="transmembrane region" description="Helical" evidence="7">
    <location>
        <begin position="107"/>
        <end position="125"/>
    </location>
</feature>
<comment type="catalytic activity">
    <reaction evidence="7">
        <text>L-cysteinyl-[prolipoprotein] + a 1,2-diacyl-sn-glycero-3-phospho-(1'-sn-glycerol) = an S-1,2-diacyl-sn-glyceryl-L-cysteinyl-[prolipoprotein] + sn-glycerol 1-phosphate + H(+)</text>
        <dbReference type="Rhea" id="RHEA:56712"/>
        <dbReference type="Rhea" id="RHEA-COMP:14679"/>
        <dbReference type="Rhea" id="RHEA-COMP:14680"/>
        <dbReference type="ChEBI" id="CHEBI:15378"/>
        <dbReference type="ChEBI" id="CHEBI:29950"/>
        <dbReference type="ChEBI" id="CHEBI:57685"/>
        <dbReference type="ChEBI" id="CHEBI:64716"/>
        <dbReference type="ChEBI" id="CHEBI:140658"/>
        <dbReference type="EC" id="2.5.1.145"/>
    </reaction>
</comment>
<name>A0ABT3JG76_9SPHN</name>
<evidence type="ECO:0000256" key="6">
    <source>
        <dbReference type="ARBA" id="ARBA00023136"/>
    </source>
</evidence>
<feature type="transmembrane region" description="Helical" evidence="7">
    <location>
        <begin position="137"/>
        <end position="155"/>
    </location>
</feature>
<evidence type="ECO:0000256" key="7">
    <source>
        <dbReference type="HAMAP-Rule" id="MF_01147"/>
    </source>
</evidence>
<feature type="transmembrane region" description="Helical" evidence="7">
    <location>
        <begin position="30"/>
        <end position="47"/>
    </location>
</feature>
<dbReference type="EMBL" id="JAPDOB010000002">
    <property type="protein sequence ID" value="MCW3798096.1"/>
    <property type="molecule type" value="Genomic_DNA"/>
</dbReference>
<dbReference type="Proteomes" id="UP001526246">
    <property type="component" value="Unassembled WGS sequence"/>
</dbReference>
<proteinExistence type="inferred from homology"/>
<dbReference type="PROSITE" id="PS01311">
    <property type="entry name" value="LGT"/>
    <property type="match status" value="1"/>
</dbReference>